<organism evidence="2 3">
    <name type="scientific">Nocardia neocaledoniensis</name>
    <dbReference type="NCBI Taxonomy" id="236511"/>
    <lineage>
        <taxon>Bacteria</taxon>
        <taxon>Bacillati</taxon>
        <taxon>Actinomycetota</taxon>
        <taxon>Actinomycetes</taxon>
        <taxon>Mycobacteriales</taxon>
        <taxon>Nocardiaceae</taxon>
        <taxon>Nocardia</taxon>
    </lineage>
</organism>
<evidence type="ECO:0000313" key="2">
    <source>
        <dbReference type="EMBL" id="PWV74330.1"/>
    </source>
</evidence>
<sequence>METDDAVFVLVAAALLTWFLVSVICQIPRNLERWEAGTMQQWFRARDVLGLLPRWHFFAPVPATDNLHLLYRDRMADGQLAPWREIGPRRPAKCVGALWHPGRRQNKALIDITLELLQAGLSLDGDADRIQTTLPYIALLNFVCSLPRDHRPYATQFLVMRSKGSDENPEHQVLFVSAMHPGGPAVTREVASRC</sequence>
<keyword evidence="1" id="KW-0812">Transmembrane</keyword>
<evidence type="ECO:0000256" key="1">
    <source>
        <dbReference type="SAM" id="Phobius"/>
    </source>
</evidence>
<feature type="transmembrane region" description="Helical" evidence="1">
    <location>
        <begin position="6"/>
        <end position="25"/>
    </location>
</feature>
<keyword evidence="1" id="KW-1133">Transmembrane helix</keyword>
<protein>
    <submittedName>
        <fullName evidence="2">Uncharacterized protein</fullName>
    </submittedName>
</protein>
<dbReference type="AlphaFoldDB" id="A0A317NH08"/>
<proteinExistence type="predicted"/>
<keyword evidence="1" id="KW-0472">Membrane</keyword>
<keyword evidence="3" id="KW-1185">Reference proteome</keyword>
<reference evidence="2 3" key="1">
    <citation type="submission" date="2018-05" db="EMBL/GenBank/DDBJ databases">
        <title>Genomic Encyclopedia of Type Strains, Phase IV (KMG-IV): sequencing the most valuable type-strain genomes for metagenomic binning, comparative biology and taxonomic classification.</title>
        <authorList>
            <person name="Goeker M."/>
        </authorList>
    </citation>
    <scope>NUCLEOTIDE SEQUENCE [LARGE SCALE GENOMIC DNA]</scope>
    <source>
        <strain evidence="2 3">DSM 44717</strain>
    </source>
</reference>
<comment type="caution">
    <text evidence="2">The sequence shown here is derived from an EMBL/GenBank/DDBJ whole genome shotgun (WGS) entry which is preliminary data.</text>
</comment>
<gene>
    <name evidence="2" type="ORF">DFR69_106141</name>
</gene>
<name>A0A317NH08_9NOCA</name>
<dbReference type="RefSeq" id="WP_110038792.1">
    <property type="nucleotide sequence ID" value="NZ_QGTL01000006.1"/>
</dbReference>
<dbReference type="EMBL" id="QGTL01000006">
    <property type="protein sequence ID" value="PWV74330.1"/>
    <property type="molecule type" value="Genomic_DNA"/>
</dbReference>
<evidence type="ECO:0000313" key="3">
    <source>
        <dbReference type="Proteomes" id="UP000246410"/>
    </source>
</evidence>
<accession>A0A317NH08</accession>
<dbReference type="Proteomes" id="UP000246410">
    <property type="component" value="Unassembled WGS sequence"/>
</dbReference>